<accession>A0ABY8NHI2</accession>
<dbReference type="InterPro" id="IPR006905">
    <property type="entry name" value="Flavin_halogenase"/>
</dbReference>
<dbReference type="InterPro" id="IPR050816">
    <property type="entry name" value="Flavin-dep_Halogenase_NPB"/>
</dbReference>
<organism evidence="1 2">
    <name type="scientific">Microbulbifer bruguierae</name>
    <dbReference type="NCBI Taxonomy" id="3029061"/>
    <lineage>
        <taxon>Bacteria</taxon>
        <taxon>Pseudomonadati</taxon>
        <taxon>Pseudomonadota</taxon>
        <taxon>Gammaproteobacteria</taxon>
        <taxon>Cellvibrionales</taxon>
        <taxon>Microbulbiferaceae</taxon>
        <taxon>Microbulbifer</taxon>
    </lineage>
</organism>
<dbReference type="EMBL" id="CP118605">
    <property type="protein sequence ID" value="WGL18386.1"/>
    <property type="molecule type" value="Genomic_DNA"/>
</dbReference>
<dbReference type="InterPro" id="IPR033856">
    <property type="entry name" value="Trp_halogen"/>
</dbReference>
<dbReference type="PANTHER" id="PTHR43747">
    <property type="entry name" value="FAD-BINDING PROTEIN"/>
    <property type="match status" value="1"/>
</dbReference>
<protein>
    <submittedName>
        <fullName evidence="1">Tryptophan 7-halogenase</fullName>
    </submittedName>
</protein>
<dbReference type="InterPro" id="IPR036188">
    <property type="entry name" value="FAD/NAD-bd_sf"/>
</dbReference>
<dbReference type="Pfam" id="PF04820">
    <property type="entry name" value="Trp_halogenase"/>
    <property type="match status" value="1"/>
</dbReference>
<dbReference type="SUPFAM" id="SSF51905">
    <property type="entry name" value="FAD/NAD(P)-binding domain"/>
    <property type="match status" value="1"/>
</dbReference>
<dbReference type="RefSeq" id="WP_280322370.1">
    <property type="nucleotide sequence ID" value="NZ_CP118605.1"/>
</dbReference>
<dbReference type="Gene3D" id="3.50.50.60">
    <property type="entry name" value="FAD/NAD(P)-binding domain"/>
    <property type="match status" value="1"/>
</dbReference>
<evidence type="ECO:0000313" key="2">
    <source>
        <dbReference type="Proteomes" id="UP001236500"/>
    </source>
</evidence>
<sequence length="519" mass="57605">MADKIKIAIVGGGTAGWMTAAALAGIATDKICELILVESEAIGTVGVGEATIPAIKEFNDRLGIPETEMLQQTRATFKLGIEFQGWGKPGTSYIHPFGTFGQPIAGTDFHQQWLRFFSDSALRENAGLSQQLPPLEAYSLAVQMCRAGKFDYPKASAGSALDPIESSYAYAYHFDAGLYARYLRDYAEQRGVRRIEGRIHNVSQDPHSGDIQTLHLESGQQISADYFIDCSGFRSLLLGQTLGVAYQSWKHWLPCDSAVAMPSARDADLPPVTRSTAQPAGWQWRIPLQHRCGNGFVYQSSLIGDDEAADSLASSLKTPAIGDPRIIRFEAGKRACSWHKNCIAVGLAAGFLEPLESTSIYLIQAAIVNFLKLLPGKSLQPQLAREFNRLLNLEYERARDFIILHYHLNPRTDSELWRHCQSMSIPDELRLRIEAFRKRGFIEQYRHGLFAPPSWLSVFMGQGLKPRQVEPLANQVDPHKAAQTLSSLEQTIRRQIAAMPSSAEFVQQLNSMPAEEMHA</sequence>
<dbReference type="Proteomes" id="UP001236500">
    <property type="component" value="Chromosome"/>
</dbReference>
<proteinExistence type="predicted"/>
<evidence type="ECO:0000313" key="1">
    <source>
        <dbReference type="EMBL" id="WGL18386.1"/>
    </source>
</evidence>
<dbReference type="PANTHER" id="PTHR43747:SF4">
    <property type="entry name" value="FLAVIN-DEPENDENT TRYPTOPHAN HALOGENASE"/>
    <property type="match status" value="1"/>
</dbReference>
<gene>
    <name evidence="1" type="ORF">PVT68_08830</name>
</gene>
<reference evidence="1 2" key="1">
    <citation type="submission" date="2023-02" db="EMBL/GenBank/DDBJ databases">
        <title>Description and genomic characterization of Microbulbifer bruguierae sp. nov., isolated from the sediment of mangrove plant Bruguiera sexangula.</title>
        <authorList>
            <person name="Long M."/>
        </authorList>
    </citation>
    <scope>NUCLEOTIDE SEQUENCE [LARGE SCALE GENOMIC DNA]</scope>
    <source>
        <strain evidence="1 2">H12</strain>
    </source>
</reference>
<name>A0ABY8NHI2_9GAMM</name>
<keyword evidence="2" id="KW-1185">Reference proteome</keyword>
<dbReference type="PIRSF" id="PIRSF011396">
    <property type="entry name" value="Trp_halogenase"/>
    <property type="match status" value="1"/>
</dbReference>